<feature type="chain" id="PRO_5047029968" description="Flagellar protein" evidence="8">
    <location>
        <begin position="24"/>
        <end position="173"/>
    </location>
</feature>
<keyword evidence="9" id="KW-0969">Cilium</keyword>
<evidence type="ECO:0000256" key="3">
    <source>
        <dbReference type="ARBA" id="ARBA00022989"/>
    </source>
</evidence>
<dbReference type="PANTHER" id="PTHR38766">
    <property type="entry name" value="FLAGELLAR PROTEIN FLIO"/>
    <property type="match status" value="1"/>
</dbReference>
<evidence type="ECO:0000313" key="9">
    <source>
        <dbReference type="EMBL" id="MFD0930392.1"/>
    </source>
</evidence>
<sequence length="173" mass="18021">MMHACKWLLAVVASWSISPLALAAATTTAATVAPSTGDTLGRMVWGTVIVLLAIAAVAWFLRRVLPGQGYSKAGVIRQVGGLQLSPRERVVVLEVGGRWLVVGLHGGQMTALGEVSPTATESAASDSTQAAEPSAQAISAQTIVDPQASFAVRLQQAMQATLQDKVKSFKSKP</sequence>
<evidence type="ECO:0000256" key="7">
    <source>
        <dbReference type="RuleBase" id="RU362064"/>
    </source>
</evidence>
<evidence type="ECO:0000256" key="1">
    <source>
        <dbReference type="ARBA" id="ARBA00022475"/>
    </source>
</evidence>
<keyword evidence="9" id="KW-0282">Flagellum</keyword>
<accession>A0ABW3GIF4</accession>
<evidence type="ECO:0000313" key="10">
    <source>
        <dbReference type="Proteomes" id="UP001597106"/>
    </source>
</evidence>
<keyword evidence="5 7" id="KW-0975">Bacterial flagellum</keyword>
<dbReference type="EMBL" id="JBHTJW010000002">
    <property type="protein sequence ID" value="MFD0930392.1"/>
    <property type="molecule type" value="Genomic_DNA"/>
</dbReference>
<keyword evidence="10" id="KW-1185">Reference proteome</keyword>
<evidence type="ECO:0000256" key="6">
    <source>
        <dbReference type="ARBA" id="ARBA00037937"/>
    </source>
</evidence>
<proteinExistence type="inferred from homology"/>
<feature type="transmembrane region" description="Helical" evidence="7">
    <location>
        <begin position="39"/>
        <end position="61"/>
    </location>
</feature>
<keyword evidence="8" id="KW-0732">Signal</keyword>
<dbReference type="PANTHER" id="PTHR38766:SF1">
    <property type="entry name" value="FLAGELLAR PROTEIN FLIO"/>
    <property type="match status" value="1"/>
</dbReference>
<reference evidence="10" key="1">
    <citation type="journal article" date="2019" name="Int. J. Syst. Evol. Microbiol.">
        <title>The Global Catalogue of Microorganisms (GCM) 10K type strain sequencing project: providing services to taxonomists for standard genome sequencing and annotation.</title>
        <authorList>
            <consortium name="The Broad Institute Genomics Platform"/>
            <consortium name="The Broad Institute Genome Sequencing Center for Infectious Disease"/>
            <person name="Wu L."/>
            <person name="Ma J."/>
        </authorList>
    </citation>
    <scope>NUCLEOTIDE SEQUENCE [LARGE SCALE GENOMIC DNA]</scope>
    <source>
        <strain evidence="10">CCUG 59685</strain>
    </source>
</reference>
<comment type="similarity">
    <text evidence="6 7">Belongs to the FliO/MopB family.</text>
</comment>
<dbReference type="NCBIfam" id="TIGR03500">
    <property type="entry name" value="FliO_TIGR"/>
    <property type="match status" value="1"/>
</dbReference>
<comment type="caution">
    <text evidence="9">The sequence shown here is derived from an EMBL/GenBank/DDBJ whole genome shotgun (WGS) entry which is preliminary data.</text>
</comment>
<evidence type="ECO:0000256" key="5">
    <source>
        <dbReference type="ARBA" id="ARBA00023143"/>
    </source>
</evidence>
<gene>
    <name evidence="9" type="primary">fliO</name>
    <name evidence="9" type="ORF">ACFQ1T_11450</name>
</gene>
<dbReference type="RefSeq" id="WP_379076744.1">
    <property type="nucleotide sequence ID" value="NZ_JBHTJW010000002.1"/>
</dbReference>
<dbReference type="Proteomes" id="UP001597106">
    <property type="component" value="Unassembled WGS sequence"/>
</dbReference>
<keyword evidence="4 7" id="KW-0472">Membrane</keyword>
<keyword evidence="1 7" id="KW-1003">Cell membrane</keyword>
<protein>
    <recommendedName>
        <fullName evidence="7">Flagellar protein</fullName>
    </recommendedName>
</protein>
<evidence type="ECO:0000256" key="4">
    <source>
        <dbReference type="ARBA" id="ARBA00023136"/>
    </source>
</evidence>
<dbReference type="Pfam" id="PF04347">
    <property type="entry name" value="FliO"/>
    <property type="match status" value="1"/>
</dbReference>
<evidence type="ECO:0000256" key="2">
    <source>
        <dbReference type="ARBA" id="ARBA00022692"/>
    </source>
</evidence>
<evidence type="ECO:0000256" key="8">
    <source>
        <dbReference type="SAM" id="SignalP"/>
    </source>
</evidence>
<keyword evidence="9" id="KW-0966">Cell projection</keyword>
<name>A0ABW3GIF4_9PROT</name>
<organism evidence="9 10">
    <name type="scientific">Methylophilus glucosoxydans</name>
    <dbReference type="NCBI Taxonomy" id="752553"/>
    <lineage>
        <taxon>Bacteria</taxon>
        <taxon>Pseudomonadati</taxon>
        <taxon>Pseudomonadota</taxon>
        <taxon>Betaproteobacteria</taxon>
        <taxon>Nitrosomonadales</taxon>
        <taxon>Methylophilaceae</taxon>
        <taxon>Methylophilus</taxon>
    </lineage>
</organism>
<dbReference type="InterPro" id="IPR022781">
    <property type="entry name" value="Flagellar_biosynth_FliO"/>
</dbReference>
<feature type="signal peptide" evidence="8">
    <location>
        <begin position="1"/>
        <end position="23"/>
    </location>
</feature>
<keyword evidence="2 7" id="KW-0812">Transmembrane</keyword>
<comment type="subcellular location">
    <subcellularLocation>
        <location evidence="7">Cell membrane</location>
    </subcellularLocation>
    <subcellularLocation>
        <location evidence="7">Bacterial flagellum basal body</location>
    </subcellularLocation>
</comment>
<keyword evidence="3 7" id="KW-1133">Transmembrane helix</keyword>
<dbReference type="InterPro" id="IPR052205">
    <property type="entry name" value="FliO/MopB"/>
</dbReference>